<protein>
    <submittedName>
        <fullName evidence="1">Uncharacterized protein</fullName>
    </submittedName>
</protein>
<comment type="caution">
    <text evidence="1">The sequence shown here is derived from an EMBL/GenBank/DDBJ whole genome shotgun (WGS) entry which is preliminary data.</text>
</comment>
<accession>A0A7J5BNU2</accession>
<dbReference type="RefSeq" id="WP_158041643.1">
    <property type="nucleotide sequence ID" value="NZ_JACCFV010000001.1"/>
</dbReference>
<evidence type="ECO:0000313" key="1">
    <source>
        <dbReference type="EMBL" id="KAB1654092.1"/>
    </source>
</evidence>
<dbReference type="EMBL" id="WBJZ01000020">
    <property type="protein sequence ID" value="KAB1654092.1"/>
    <property type="molecule type" value="Genomic_DNA"/>
</dbReference>
<dbReference type="AlphaFoldDB" id="A0A7J5BNU2"/>
<keyword evidence="2" id="KW-1185">Reference proteome</keyword>
<dbReference type="Proteomes" id="UP000467240">
    <property type="component" value="Unassembled WGS sequence"/>
</dbReference>
<name>A0A7J5BNU2_9MICO</name>
<dbReference type="OrthoDB" id="10007509at2"/>
<evidence type="ECO:0000313" key="2">
    <source>
        <dbReference type="Proteomes" id="UP000467240"/>
    </source>
</evidence>
<proteinExistence type="predicted"/>
<sequence>MQQARTGLPKSSDLVTRGREKAQVWIKSNQAKALRLSHLSNLAASDAVVRYFADWRAHTMSIDEIAQYVLVDYFGAGTADGNALRNDLVSPIVRIHLGDKCLHESDKLLKANQLRSNHPGAFSWLPQLAYQHARICQETLLEAFGGSSQSRV</sequence>
<organism evidence="1 2">
    <name type="scientific">Pseudoclavibacter chungangensis</name>
    <dbReference type="NCBI Taxonomy" id="587635"/>
    <lineage>
        <taxon>Bacteria</taxon>
        <taxon>Bacillati</taxon>
        <taxon>Actinomycetota</taxon>
        <taxon>Actinomycetes</taxon>
        <taxon>Micrococcales</taxon>
        <taxon>Microbacteriaceae</taxon>
        <taxon>Pseudoclavibacter</taxon>
    </lineage>
</organism>
<reference evidence="1 2" key="1">
    <citation type="submission" date="2019-09" db="EMBL/GenBank/DDBJ databases">
        <title>Phylogeny of genus Pseudoclavibacter and closely related genus.</title>
        <authorList>
            <person name="Li Y."/>
        </authorList>
    </citation>
    <scope>NUCLEOTIDE SEQUENCE [LARGE SCALE GENOMIC DNA]</scope>
    <source>
        <strain evidence="1 2">DSM 23821</strain>
    </source>
</reference>
<gene>
    <name evidence="1" type="ORF">F8O01_14360</name>
</gene>